<dbReference type="InterPro" id="IPR011063">
    <property type="entry name" value="TilS/TtcA_N"/>
</dbReference>
<dbReference type="InterPro" id="IPR012796">
    <property type="entry name" value="Lysidine-tRNA-synth_C"/>
</dbReference>
<dbReference type="GO" id="GO:0006400">
    <property type="term" value="P:tRNA modification"/>
    <property type="evidence" value="ECO:0007669"/>
    <property type="project" value="UniProtKB-UniRule"/>
</dbReference>
<dbReference type="SMART" id="SM00977">
    <property type="entry name" value="TilS_C"/>
    <property type="match status" value="1"/>
</dbReference>
<comment type="subcellular location">
    <subcellularLocation>
        <location evidence="1 8">Cytoplasm</location>
    </subcellularLocation>
</comment>
<protein>
    <recommendedName>
        <fullName evidence="8">tRNA(Ile)-lysidine synthase</fullName>
        <ecNumber evidence="8">6.3.4.19</ecNumber>
    </recommendedName>
    <alternativeName>
        <fullName evidence="8">tRNA(Ile)-2-lysyl-cytidine synthase</fullName>
    </alternativeName>
    <alternativeName>
        <fullName evidence="8">tRNA(Ile)-lysidine synthetase</fullName>
    </alternativeName>
</protein>
<comment type="caution">
    <text evidence="10">The sequence shown here is derived from an EMBL/GenBank/DDBJ whole genome shotgun (WGS) entry which is preliminary data.</text>
</comment>
<dbReference type="Pfam" id="PF11734">
    <property type="entry name" value="TilS_C"/>
    <property type="match status" value="1"/>
</dbReference>
<organism evidence="10 11">
    <name type="scientific">Candidatus Sediminicultor quintus</name>
    <dbReference type="NCBI Taxonomy" id="1797291"/>
    <lineage>
        <taxon>Bacteria</taxon>
        <taxon>Pseudomonadati</taxon>
        <taxon>Atribacterota</taxon>
        <taxon>Candidatus Phoenicimicrobiia</taxon>
        <taxon>Candidatus Pheonicimicrobiales</taxon>
        <taxon>Candidatus Phoenicimicrobiaceae</taxon>
        <taxon>Candidatus Sediminicultor</taxon>
    </lineage>
</organism>
<accession>A0A1F5AAJ9</accession>
<dbReference type="EC" id="6.3.4.19" evidence="8"/>
<keyword evidence="4 8" id="KW-0819">tRNA processing</keyword>
<feature type="domain" description="Lysidine-tRNA(Ile) synthetase C-terminal" evidence="9">
    <location>
        <begin position="398"/>
        <end position="471"/>
    </location>
</feature>
<comment type="domain">
    <text evidence="8">The N-terminal region contains the highly conserved SGGXDS motif, predicted to be a P-loop motif involved in ATP binding.</text>
</comment>
<evidence type="ECO:0000256" key="6">
    <source>
        <dbReference type="ARBA" id="ARBA00022840"/>
    </source>
</evidence>
<evidence type="ECO:0000256" key="1">
    <source>
        <dbReference type="ARBA" id="ARBA00004496"/>
    </source>
</evidence>
<evidence type="ECO:0000313" key="10">
    <source>
        <dbReference type="EMBL" id="OGD15561.1"/>
    </source>
</evidence>
<dbReference type="SUPFAM" id="SSF82829">
    <property type="entry name" value="MesJ substrate recognition domain-like"/>
    <property type="match status" value="1"/>
</dbReference>
<evidence type="ECO:0000256" key="3">
    <source>
        <dbReference type="ARBA" id="ARBA00022598"/>
    </source>
</evidence>
<dbReference type="InterPro" id="IPR012094">
    <property type="entry name" value="tRNA_Ile_lys_synt"/>
</dbReference>
<evidence type="ECO:0000256" key="8">
    <source>
        <dbReference type="HAMAP-Rule" id="MF_01161"/>
    </source>
</evidence>
<comment type="similarity">
    <text evidence="8">Belongs to the tRNA(Ile)-lysidine synthase family.</text>
</comment>
<proteinExistence type="inferred from homology"/>
<keyword evidence="2 8" id="KW-0963">Cytoplasm</keyword>
<evidence type="ECO:0000313" key="11">
    <source>
        <dbReference type="Proteomes" id="UP000177701"/>
    </source>
</evidence>
<dbReference type="CDD" id="cd01992">
    <property type="entry name" value="TilS_N"/>
    <property type="match status" value="1"/>
</dbReference>
<dbReference type="Gene3D" id="3.40.50.620">
    <property type="entry name" value="HUPs"/>
    <property type="match status" value="1"/>
</dbReference>
<dbReference type="Gene3D" id="1.20.59.20">
    <property type="match status" value="1"/>
</dbReference>
<dbReference type="NCBIfam" id="TIGR02432">
    <property type="entry name" value="lysidine_TilS_N"/>
    <property type="match status" value="1"/>
</dbReference>
<dbReference type="PANTHER" id="PTHR43033">
    <property type="entry name" value="TRNA(ILE)-LYSIDINE SYNTHASE-RELATED"/>
    <property type="match status" value="1"/>
</dbReference>
<keyword evidence="6 8" id="KW-0067">ATP-binding</keyword>
<dbReference type="PANTHER" id="PTHR43033:SF1">
    <property type="entry name" value="TRNA(ILE)-LYSIDINE SYNTHASE-RELATED"/>
    <property type="match status" value="1"/>
</dbReference>
<dbReference type="STRING" id="1797291.A2V47_01750"/>
<gene>
    <name evidence="8" type="primary">tilS</name>
    <name evidence="10" type="ORF">A2V47_01750</name>
</gene>
<evidence type="ECO:0000256" key="5">
    <source>
        <dbReference type="ARBA" id="ARBA00022741"/>
    </source>
</evidence>
<feature type="binding site" evidence="8">
    <location>
        <begin position="27"/>
        <end position="32"/>
    </location>
    <ligand>
        <name>ATP</name>
        <dbReference type="ChEBI" id="CHEBI:30616"/>
    </ligand>
</feature>
<reference evidence="10 11" key="1">
    <citation type="journal article" date="2016" name="Nat. Commun.">
        <title>Thousands of microbial genomes shed light on interconnected biogeochemical processes in an aquifer system.</title>
        <authorList>
            <person name="Anantharaman K."/>
            <person name="Brown C.T."/>
            <person name="Hug L.A."/>
            <person name="Sharon I."/>
            <person name="Castelle C.J."/>
            <person name="Probst A.J."/>
            <person name="Thomas B.C."/>
            <person name="Singh A."/>
            <person name="Wilkins M.J."/>
            <person name="Karaoz U."/>
            <person name="Brodie E.L."/>
            <person name="Williams K.H."/>
            <person name="Hubbard S.S."/>
            <person name="Banfield J.F."/>
        </authorList>
    </citation>
    <scope>NUCLEOTIDE SEQUENCE [LARGE SCALE GENOMIC DNA]</scope>
</reference>
<dbReference type="SUPFAM" id="SSF56037">
    <property type="entry name" value="PheT/TilS domain"/>
    <property type="match status" value="1"/>
</dbReference>
<evidence type="ECO:0000259" key="9">
    <source>
        <dbReference type="SMART" id="SM00977"/>
    </source>
</evidence>
<sequence length="484" mass="56847">MLEEKVLQTVKKFDMLSFNDRILIGISGGPDSVTLLSILLSFKKRYNLSFFIAHLDHMLRGKESNEDVNFVKNLAQELGLPCETKSCNFTKITRKEHLTLEEAARKYRYKFFLETARKFKTNKIALGHNADDQVETVLMRFLRGSGLEGLMGIPPVRGKIIRPLIECSRTEIEEYCRENKIEYRVDSSNKEVVYFRNKIRLELLPLLSKEYNKNIKDIILRLRSIISEVSVYLNQETEFFLKKVAKRENPETVIIDLKEFSSLHPALKGRIIRKSIEVVKGNLYSISFKHSNEILKLTEYQLGEKDIYLPDNLMAKKIYNKIMIYKKRISKDQIKEIPTPWEYDILIPGKTEIKPLGMKVEIKILNSTDIKYSLNLIRKKSKGKFLEFIDYNKVKLPLKLRNRLSGDRFYPLKMKGLKKIKDFFIDNKIPKSYRDLIPILVDSEDQIIWVVGMRLDDRVKINSDTKKVLRVKIKIKNIFLQEYF</sequence>
<keyword evidence="3 8" id="KW-0436">Ligase</keyword>
<comment type="function">
    <text evidence="8">Ligates lysine onto the cytidine present at position 34 of the AUA codon-specific tRNA(Ile) that contains the anticodon CAU, in an ATP-dependent manner. Cytidine is converted to lysidine, thus changing the amino acid specificity of the tRNA from methionine to isoleucine.</text>
</comment>
<dbReference type="GO" id="GO:0005524">
    <property type="term" value="F:ATP binding"/>
    <property type="evidence" value="ECO:0007669"/>
    <property type="project" value="UniProtKB-UniRule"/>
</dbReference>
<keyword evidence="5 8" id="KW-0547">Nucleotide-binding</keyword>
<dbReference type="SUPFAM" id="SSF52402">
    <property type="entry name" value="Adenine nucleotide alpha hydrolases-like"/>
    <property type="match status" value="1"/>
</dbReference>
<dbReference type="NCBIfam" id="TIGR02433">
    <property type="entry name" value="lysidine_TilS_C"/>
    <property type="match status" value="1"/>
</dbReference>
<evidence type="ECO:0000256" key="2">
    <source>
        <dbReference type="ARBA" id="ARBA00022490"/>
    </source>
</evidence>
<evidence type="ECO:0000256" key="7">
    <source>
        <dbReference type="ARBA" id="ARBA00048539"/>
    </source>
</evidence>
<dbReference type="AlphaFoldDB" id="A0A1F5AAJ9"/>
<dbReference type="InterPro" id="IPR012795">
    <property type="entry name" value="tRNA_Ile_lys_synt_N"/>
</dbReference>
<dbReference type="InterPro" id="IPR014729">
    <property type="entry name" value="Rossmann-like_a/b/a_fold"/>
</dbReference>
<dbReference type="GO" id="GO:0005737">
    <property type="term" value="C:cytoplasm"/>
    <property type="evidence" value="ECO:0007669"/>
    <property type="project" value="UniProtKB-SubCell"/>
</dbReference>
<dbReference type="Proteomes" id="UP000177701">
    <property type="component" value="Unassembled WGS sequence"/>
</dbReference>
<dbReference type="Pfam" id="PF01171">
    <property type="entry name" value="ATP_bind_3"/>
    <property type="match status" value="1"/>
</dbReference>
<dbReference type="HAMAP" id="MF_01161">
    <property type="entry name" value="tRNA_Ile_lys_synt"/>
    <property type="match status" value="1"/>
</dbReference>
<comment type="catalytic activity">
    <reaction evidence="7 8">
        <text>cytidine(34) in tRNA(Ile2) + L-lysine + ATP = lysidine(34) in tRNA(Ile2) + AMP + diphosphate + H(+)</text>
        <dbReference type="Rhea" id="RHEA:43744"/>
        <dbReference type="Rhea" id="RHEA-COMP:10625"/>
        <dbReference type="Rhea" id="RHEA-COMP:10670"/>
        <dbReference type="ChEBI" id="CHEBI:15378"/>
        <dbReference type="ChEBI" id="CHEBI:30616"/>
        <dbReference type="ChEBI" id="CHEBI:32551"/>
        <dbReference type="ChEBI" id="CHEBI:33019"/>
        <dbReference type="ChEBI" id="CHEBI:82748"/>
        <dbReference type="ChEBI" id="CHEBI:83665"/>
        <dbReference type="ChEBI" id="CHEBI:456215"/>
        <dbReference type="EC" id="6.3.4.19"/>
    </reaction>
</comment>
<dbReference type="EMBL" id="MEYH01000053">
    <property type="protein sequence ID" value="OGD15561.1"/>
    <property type="molecule type" value="Genomic_DNA"/>
</dbReference>
<dbReference type="GO" id="GO:0032267">
    <property type="term" value="F:tRNA(Ile)-lysidine synthase activity"/>
    <property type="evidence" value="ECO:0007669"/>
    <property type="project" value="UniProtKB-EC"/>
</dbReference>
<name>A0A1F5AAJ9_9BACT</name>
<evidence type="ECO:0000256" key="4">
    <source>
        <dbReference type="ARBA" id="ARBA00022694"/>
    </source>
</evidence>